<dbReference type="AlphaFoldDB" id="A0A1E5H5R3"/>
<dbReference type="InterPro" id="IPR000182">
    <property type="entry name" value="GNAT_dom"/>
</dbReference>
<sequence>MLLKEYTYAYSALIAQYQLTEAQLRFTGTPEIPLKLSRSNPSIHPIVGIENERLTNFFVLDERKDVALYADNEHAVLLRTFSTDHRYQGKGYAKKALRLLHDFTKKLFPTADEIILAVNKKNISAQTLYKKSGFVPMDKIVEGAAGPQYVMTLSLL</sequence>
<keyword evidence="3" id="KW-1185">Reference proteome</keyword>
<keyword evidence="2" id="KW-0808">Transferase</keyword>
<dbReference type="Proteomes" id="UP000095094">
    <property type="component" value="Unassembled WGS sequence"/>
</dbReference>
<accession>A0A1E5H5R3</accession>
<dbReference type="SUPFAM" id="SSF55729">
    <property type="entry name" value="Acyl-CoA N-acyltransferases (Nat)"/>
    <property type="match status" value="1"/>
</dbReference>
<feature type="domain" description="N-acetyltransferase" evidence="1">
    <location>
        <begin position="1"/>
        <end position="156"/>
    </location>
</feature>
<organism evidence="2 3">
    <name type="scientific">Enterococcus termitis</name>
    <dbReference type="NCBI Taxonomy" id="332950"/>
    <lineage>
        <taxon>Bacteria</taxon>
        <taxon>Bacillati</taxon>
        <taxon>Bacillota</taxon>
        <taxon>Bacilli</taxon>
        <taxon>Lactobacillales</taxon>
        <taxon>Enterococcaceae</taxon>
        <taxon>Enterococcus</taxon>
    </lineage>
</organism>
<dbReference type="EMBL" id="MIJY01000001">
    <property type="protein sequence ID" value="OEG20253.1"/>
    <property type="molecule type" value="Genomic_DNA"/>
</dbReference>
<dbReference type="GO" id="GO:0016747">
    <property type="term" value="F:acyltransferase activity, transferring groups other than amino-acyl groups"/>
    <property type="evidence" value="ECO:0007669"/>
    <property type="project" value="InterPro"/>
</dbReference>
<protein>
    <submittedName>
        <fullName evidence="2">GNAT family N-acetyltransferase</fullName>
    </submittedName>
</protein>
<name>A0A1E5H5R3_9ENTE</name>
<dbReference type="OrthoDB" id="66776at2"/>
<dbReference type="PROSITE" id="PS51186">
    <property type="entry name" value="GNAT"/>
    <property type="match status" value="1"/>
</dbReference>
<proteinExistence type="predicted"/>
<dbReference type="InterPro" id="IPR016181">
    <property type="entry name" value="Acyl_CoA_acyltransferase"/>
</dbReference>
<dbReference type="Gene3D" id="3.40.630.30">
    <property type="match status" value="1"/>
</dbReference>
<dbReference type="Pfam" id="PF00583">
    <property type="entry name" value="Acetyltransf_1"/>
    <property type="match status" value="1"/>
</dbReference>
<evidence type="ECO:0000313" key="2">
    <source>
        <dbReference type="EMBL" id="OEG20253.1"/>
    </source>
</evidence>
<evidence type="ECO:0000313" key="3">
    <source>
        <dbReference type="Proteomes" id="UP000095094"/>
    </source>
</evidence>
<evidence type="ECO:0000259" key="1">
    <source>
        <dbReference type="PROSITE" id="PS51186"/>
    </source>
</evidence>
<dbReference type="RefSeq" id="WP_069661567.1">
    <property type="nucleotide sequence ID" value="NZ_JBHUJJ010000001.1"/>
</dbReference>
<comment type="caution">
    <text evidence="2">The sequence shown here is derived from an EMBL/GenBank/DDBJ whole genome shotgun (WGS) entry which is preliminary data.</text>
</comment>
<gene>
    <name evidence="2" type="ORF">BCR25_00025</name>
</gene>
<reference evidence="3" key="1">
    <citation type="submission" date="2016-09" db="EMBL/GenBank/DDBJ databases">
        <authorList>
            <person name="Gulvik C.A."/>
        </authorList>
    </citation>
    <scope>NUCLEOTIDE SEQUENCE [LARGE SCALE GENOMIC DNA]</scope>
    <source>
        <strain evidence="3">LMG 8895</strain>
    </source>
</reference>